<feature type="compositionally biased region" description="Basic and acidic residues" evidence="1">
    <location>
        <begin position="85"/>
        <end position="98"/>
    </location>
</feature>
<feature type="region of interest" description="Disordered" evidence="1">
    <location>
        <begin position="205"/>
        <end position="224"/>
    </location>
</feature>
<evidence type="ECO:0000313" key="3">
    <source>
        <dbReference type="Proteomes" id="UP000266723"/>
    </source>
</evidence>
<feature type="region of interest" description="Disordered" evidence="1">
    <location>
        <begin position="74"/>
        <end position="110"/>
    </location>
</feature>
<proteinExistence type="predicted"/>
<reference evidence="2 3" key="1">
    <citation type="journal article" date="2020" name="BMC Genomics">
        <title>Intraspecific diversification of the crop wild relative Brassica cretica Lam. using demographic model selection.</title>
        <authorList>
            <person name="Kioukis A."/>
            <person name="Michalopoulou V.A."/>
            <person name="Briers L."/>
            <person name="Pirintsos S."/>
            <person name="Studholme D.J."/>
            <person name="Pavlidis P."/>
            <person name="Sarris P.F."/>
        </authorList>
    </citation>
    <scope>NUCLEOTIDE SEQUENCE [LARGE SCALE GENOMIC DNA]</scope>
    <source>
        <strain evidence="3">cv. PFS-1207/04</strain>
    </source>
</reference>
<accession>A0ABQ7AGQ3</accession>
<comment type="caution">
    <text evidence="2">The sequence shown here is derived from an EMBL/GenBank/DDBJ whole genome shotgun (WGS) entry which is preliminary data.</text>
</comment>
<gene>
    <name evidence="2" type="ORF">DY000_02052047</name>
</gene>
<sequence>MLDAFKSGGTKEASGSKTRKALHFEEEPLVEVTQEVEGETQVVANSHGGTVEISVASAENSGEEAHVVDGLNNMVEESGLNASKENQDSRTSEEKLEMNEGDLGSEVEGGPLEMVAGLGNEDGNLEYVMFEDGEDEEQERYLVEEGNPGDTEMVIVDANVLEGVPQTDDIGDLIGEKGRQKKKSGKLNAAATGGNAKKRAVFRISKEESHGEASQSLPAWSSGVDKGVKTREEGILVADGAIAVCSYVYC</sequence>
<feature type="region of interest" description="Disordered" evidence="1">
    <location>
        <begin position="1"/>
        <end position="26"/>
    </location>
</feature>
<name>A0ABQ7AGQ3_BRACR</name>
<keyword evidence="3" id="KW-1185">Reference proteome</keyword>
<evidence type="ECO:0000313" key="2">
    <source>
        <dbReference type="EMBL" id="KAF3496780.1"/>
    </source>
</evidence>
<protein>
    <submittedName>
        <fullName evidence="2">Uncharacterized protein</fullName>
    </submittedName>
</protein>
<evidence type="ECO:0000256" key="1">
    <source>
        <dbReference type="SAM" id="MobiDB-lite"/>
    </source>
</evidence>
<dbReference type="Proteomes" id="UP000266723">
    <property type="component" value="Unassembled WGS sequence"/>
</dbReference>
<dbReference type="EMBL" id="QGKV02002055">
    <property type="protein sequence ID" value="KAF3496780.1"/>
    <property type="molecule type" value="Genomic_DNA"/>
</dbReference>
<organism evidence="2 3">
    <name type="scientific">Brassica cretica</name>
    <name type="common">Mustard</name>
    <dbReference type="NCBI Taxonomy" id="69181"/>
    <lineage>
        <taxon>Eukaryota</taxon>
        <taxon>Viridiplantae</taxon>
        <taxon>Streptophyta</taxon>
        <taxon>Embryophyta</taxon>
        <taxon>Tracheophyta</taxon>
        <taxon>Spermatophyta</taxon>
        <taxon>Magnoliopsida</taxon>
        <taxon>eudicotyledons</taxon>
        <taxon>Gunneridae</taxon>
        <taxon>Pentapetalae</taxon>
        <taxon>rosids</taxon>
        <taxon>malvids</taxon>
        <taxon>Brassicales</taxon>
        <taxon>Brassicaceae</taxon>
        <taxon>Brassiceae</taxon>
        <taxon>Brassica</taxon>
    </lineage>
</organism>